<reference evidence="2" key="1">
    <citation type="submission" date="2022-11" db="UniProtKB">
        <authorList>
            <consortium name="WormBaseParasite"/>
        </authorList>
    </citation>
    <scope>IDENTIFICATION</scope>
</reference>
<protein>
    <submittedName>
        <fullName evidence="2">Uncharacterized protein</fullName>
    </submittedName>
</protein>
<dbReference type="Proteomes" id="UP000887579">
    <property type="component" value="Unplaced"/>
</dbReference>
<accession>A0AC34FUL9</accession>
<sequence>MQLPSYNYPIEEMEMFKRDFEEPLFIDPLTAENENEGDEFPVFYNLPRTDRKNFGYFNNNNNNQMLQFNGGENPFENLPIDLRSIPDTVETEELSSPPSQKEFLGPIVVGPQTRSTQTNSAKKN</sequence>
<evidence type="ECO:0000313" key="2">
    <source>
        <dbReference type="WBParaSite" id="ES5_v2.g21000.t1"/>
    </source>
</evidence>
<dbReference type="WBParaSite" id="ES5_v2.g21000.t1">
    <property type="protein sequence ID" value="ES5_v2.g21000.t1"/>
    <property type="gene ID" value="ES5_v2.g21000"/>
</dbReference>
<organism evidence="1 2">
    <name type="scientific">Panagrolaimus sp. ES5</name>
    <dbReference type="NCBI Taxonomy" id="591445"/>
    <lineage>
        <taxon>Eukaryota</taxon>
        <taxon>Metazoa</taxon>
        <taxon>Ecdysozoa</taxon>
        <taxon>Nematoda</taxon>
        <taxon>Chromadorea</taxon>
        <taxon>Rhabditida</taxon>
        <taxon>Tylenchina</taxon>
        <taxon>Panagrolaimomorpha</taxon>
        <taxon>Panagrolaimoidea</taxon>
        <taxon>Panagrolaimidae</taxon>
        <taxon>Panagrolaimus</taxon>
    </lineage>
</organism>
<name>A0AC34FUL9_9BILA</name>
<evidence type="ECO:0000313" key="1">
    <source>
        <dbReference type="Proteomes" id="UP000887579"/>
    </source>
</evidence>
<proteinExistence type="predicted"/>